<dbReference type="Gene3D" id="1.20.58.1480">
    <property type="match status" value="1"/>
</dbReference>
<organism evidence="4">
    <name type="scientific">Dunaliella tertiolecta</name>
    <name type="common">Green alga</name>
    <dbReference type="NCBI Taxonomy" id="3047"/>
    <lineage>
        <taxon>Eukaryota</taxon>
        <taxon>Viridiplantae</taxon>
        <taxon>Chlorophyta</taxon>
        <taxon>core chlorophytes</taxon>
        <taxon>Chlorophyceae</taxon>
        <taxon>CS clade</taxon>
        <taxon>Chlamydomonadales</taxon>
        <taxon>Dunaliellaceae</taxon>
        <taxon>Dunaliella</taxon>
    </lineage>
</organism>
<dbReference type="UniPathway" id="UPA00143"/>
<evidence type="ECO:0000259" key="2">
    <source>
        <dbReference type="PROSITE" id="PS51787"/>
    </source>
</evidence>
<gene>
    <name evidence="4" type="ORF">DTER00134_LOCUS20951</name>
</gene>
<reference evidence="4" key="1">
    <citation type="submission" date="2021-01" db="EMBL/GenBank/DDBJ databases">
        <authorList>
            <person name="Corre E."/>
            <person name="Pelletier E."/>
            <person name="Niang G."/>
            <person name="Scheremetjew M."/>
            <person name="Finn R."/>
            <person name="Kale V."/>
            <person name="Holt S."/>
            <person name="Cochrane G."/>
            <person name="Meng A."/>
            <person name="Brown T."/>
            <person name="Cohen L."/>
        </authorList>
    </citation>
    <scope>NUCLEOTIDE SEQUENCE</scope>
    <source>
        <strain evidence="4">CCMP1320</strain>
    </source>
</reference>
<dbReference type="InterPro" id="IPR003111">
    <property type="entry name" value="Lon_prtase_N"/>
</dbReference>
<dbReference type="Gene3D" id="2.170.150.20">
    <property type="entry name" value="Peptide methionine sulfoxide reductase"/>
    <property type="match status" value="1"/>
</dbReference>
<name>A0A7S3VU63_DUNTE</name>
<dbReference type="SUPFAM" id="SSF88697">
    <property type="entry name" value="PUA domain-like"/>
    <property type="match status" value="1"/>
</dbReference>
<sequence>MASFDTSTPSQHAYLGSGLEDLAASEPLTEGERYNLPLIPLRGVVLFPGSVLPLMDDDQLPRMRPLLERALLAPPPLSRLVAVVSFQGSSFDRFIVGCTAEIRKSSTDANNGGWRAVARGRQRVLVDLCSAHLPSRPQPSVTVLPTGDVPPVPLIIEQGLTSVHPRTARPFDVHHLSNNCRHLCAKLFPGLALHAAAWPDSFHNMSEGEALQGSATLSFRKRGLPTRPLPLSYWLAANLPLASKHRQTLLEAPTVLHRLRLIVDMLLLYEQRVHTRVLRCKGCAAAIVNAGDVLQTTDEGAGSAFCNAYGCVHDLATFTRLCARADVRLHGLPEVAHSWYPGYAWTIASCSHCMNHLGWRFTAAQDLGPDMPTTFWGIRRDALAEACLLGQHQEHGQGPTAPAFVEESVSEYESADGSYTEADETLSRIPVQLLHDDGNSDGSEVDEGR</sequence>
<dbReference type="Gene3D" id="2.30.130.40">
    <property type="entry name" value="LON domain-like"/>
    <property type="match status" value="1"/>
</dbReference>
<accession>A0A7S3VU63</accession>
<dbReference type="CDD" id="cd15777">
    <property type="entry name" value="CRBN_C_like"/>
    <property type="match status" value="1"/>
</dbReference>
<evidence type="ECO:0000259" key="3">
    <source>
        <dbReference type="PROSITE" id="PS51788"/>
    </source>
</evidence>
<dbReference type="SMART" id="SM00464">
    <property type="entry name" value="LON"/>
    <property type="match status" value="1"/>
</dbReference>
<dbReference type="PROSITE" id="PS51787">
    <property type="entry name" value="LON_N"/>
    <property type="match status" value="1"/>
</dbReference>
<dbReference type="AlphaFoldDB" id="A0A7S3VU63"/>
<proteinExistence type="predicted"/>
<dbReference type="PANTHER" id="PTHR46732">
    <property type="entry name" value="ATP-DEPENDENT PROTEASE LA (LON) DOMAIN PROTEIN"/>
    <property type="match status" value="1"/>
</dbReference>
<dbReference type="PROSITE" id="PS51788">
    <property type="entry name" value="CULT"/>
    <property type="match status" value="1"/>
</dbReference>
<dbReference type="FunFam" id="2.170.150.20:FF:000007">
    <property type="entry name" value="Protein cereblon"/>
    <property type="match status" value="1"/>
</dbReference>
<evidence type="ECO:0000313" key="4">
    <source>
        <dbReference type="EMBL" id="CAE0505878.1"/>
    </source>
</evidence>
<feature type="domain" description="CULT" evidence="3">
    <location>
        <begin position="275"/>
        <end position="387"/>
    </location>
</feature>
<dbReference type="EMBL" id="HBIP01034339">
    <property type="protein sequence ID" value="CAE0505878.1"/>
    <property type="molecule type" value="Transcribed_RNA"/>
</dbReference>
<feature type="domain" description="Lon N-terminal" evidence="2">
    <location>
        <begin position="36"/>
        <end position="270"/>
    </location>
</feature>
<protein>
    <recommendedName>
        <fullName evidence="5">Protein cereblon</fullName>
    </recommendedName>
</protein>
<evidence type="ECO:0008006" key="5">
    <source>
        <dbReference type="Google" id="ProtNLM"/>
    </source>
</evidence>
<dbReference type="InterPro" id="IPR015947">
    <property type="entry name" value="PUA-like_sf"/>
</dbReference>
<dbReference type="GO" id="GO:0016567">
    <property type="term" value="P:protein ubiquitination"/>
    <property type="evidence" value="ECO:0007669"/>
    <property type="project" value="UniProtKB-UniPathway"/>
</dbReference>
<evidence type="ECO:0000256" key="1">
    <source>
        <dbReference type="SAM" id="MobiDB-lite"/>
    </source>
</evidence>
<dbReference type="PANTHER" id="PTHR46732:SF8">
    <property type="entry name" value="ATP-DEPENDENT PROTEASE LA (LON) DOMAIN PROTEIN"/>
    <property type="match status" value="1"/>
</dbReference>
<dbReference type="InterPro" id="IPR034750">
    <property type="entry name" value="CULT"/>
</dbReference>
<feature type="region of interest" description="Disordered" evidence="1">
    <location>
        <begin position="430"/>
        <end position="449"/>
    </location>
</feature>
<dbReference type="Pfam" id="PF02190">
    <property type="entry name" value="LON_substr_bdg"/>
    <property type="match status" value="1"/>
</dbReference>
<dbReference type="InterPro" id="IPR046336">
    <property type="entry name" value="Lon_prtase_N_sf"/>
</dbReference>